<evidence type="ECO:0000313" key="7">
    <source>
        <dbReference type="EMBL" id="AIQ71511.1"/>
    </source>
</evidence>
<dbReference type="Pfam" id="PF13545">
    <property type="entry name" value="HTH_Crp_2"/>
    <property type="match status" value="1"/>
</dbReference>
<dbReference type="InterPro" id="IPR012318">
    <property type="entry name" value="HTH_CRP"/>
</dbReference>
<dbReference type="RefSeq" id="WP_025708538.1">
    <property type="nucleotide sequence ID" value="NZ_CP009287.1"/>
</dbReference>
<gene>
    <name evidence="7" type="ORF">PGRAT_30945</name>
</gene>
<dbReference type="PROSITE" id="PS51063">
    <property type="entry name" value="HTH_CRP_2"/>
    <property type="match status" value="1"/>
</dbReference>
<dbReference type="STRING" id="189425.PGRAT_30945"/>
<keyword evidence="3" id="KW-0010">Activator</keyword>
<dbReference type="SMART" id="SM00100">
    <property type="entry name" value="cNMP"/>
    <property type="match status" value="1"/>
</dbReference>
<keyword evidence="4" id="KW-0804">Transcription</keyword>
<dbReference type="HOGENOM" id="CLU_075053_4_1_9"/>
<dbReference type="Proteomes" id="UP000029500">
    <property type="component" value="Chromosome"/>
</dbReference>
<dbReference type="AlphaFoldDB" id="A0A089MCG2"/>
<keyword evidence="2" id="KW-0238">DNA-binding</keyword>
<dbReference type="InterPro" id="IPR036390">
    <property type="entry name" value="WH_DNA-bd_sf"/>
</dbReference>
<sequence>MKPDPAVLQACLLFRGRSVEEIESLLHKMIYTVSEFPRKTVILAEGDKADRLGIVLSGRVEVQKNHPTGSGVTIAHLNQGQTIGEAVLFRRNNSVPATVTASDPCTVMFIGKQELLRMFTADTDLLTRFIENLSERLVLVNRKIEILSAGPLRRRIVDFLLEQAELQSSATVRLPFSRKEWAEHLNTARPSLSREMGILRDQGWILFKGREITLLDMDQMKDYIHSVEADSGGKS</sequence>
<keyword evidence="8" id="KW-1185">Reference proteome</keyword>
<feature type="domain" description="HTH crp-type" evidence="6">
    <location>
        <begin position="150"/>
        <end position="218"/>
    </location>
</feature>
<protein>
    <recommendedName>
        <fullName evidence="9">Crp/Fnr family transcriptional regulator</fullName>
    </recommendedName>
</protein>
<dbReference type="PROSITE" id="PS50042">
    <property type="entry name" value="CNMP_BINDING_3"/>
    <property type="match status" value="1"/>
</dbReference>
<dbReference type="PANTHER" id="PTHR24567">
    <property type="entry name" value="CRP FAMILY TRANSCRIPTIONAL REGULATORY PROTEIN"/>
    <property type="match status" value="1"/>
</dbReference>
<dbReference type="InterPro" id="IPR018490">
    <property type="entry name" value="cNMP-bd_dom_sf"/>
</dbReference>
<dbReference type="eggNOG" id="COG0664">
    <property type="taxonomic scope" value="Bacteria"/>
</dbReference>
<evidence type="ECO:0000256" key="2">
    <source>
        <dbReference type="ARBA" id="ARBA00023125"/>
    </source>
</evidence>
<evidence type="ECO:0000256" key="4">
    <source>
        <dbReference type="ARBA" id="ARBA00023163"/>
    </source>
</evidence>
<proteinExistence type="predicted"/>
<evidence type="ECO:0008006" key="9">
    <source>
        <dbReference type="Google" id="ProtNLM"/>
    </source>
</evidence>
<dbReference type="EMBL" id="CP009287">
    <property type="protein sequence ID" value="AIQ71511.1"/>
    <property type="molecule type" value="Genomic_DNA"/>
</dbReference>
<name>A0A089MCG2_9BACL</name>
<dbReference type="PANTHER" id="PTHR24567:SF58">
    <property type="entry name" value="CYCLIC AMP-BINDING REGULATORY PROTEIN"/>
    <property type="match status" value="1"/>
</dbReference>
<evidence type="ECO:0000256" key="3">
    <source>
        <dbReference type="ARBA" id="ARBA00023159"/>
    </source>
</evidence>
<reference evidence="7 8" key="1">
    <citation type="submission" date="2014-08" db="EMBL/GenBank/DDBJ databases">
        <title>Comparative genomics of the Paenibacillus odorifer group.</title>
        <authorList>
            <person name="den Bakker H.C."/>
            <person name="Tsai Y.-C."/>
            <person name="Martin N."/>
            <person name="Korlach J."/>
            <person name="Wiedmann M."/>
        </authorList>
    </citation>
    <scope>NUCLEOTIDE SEQUENCE [LARGE SCALE GENOMIC DNA]</scope>
    <source>
        <strain evidence="7 8">DSM 15220</strain>
    </source>
</reference>
<dbReference type="SUPFAM" id="SSF51206">
    <property type="entry name" value="cAMP-binding domain-like"/>
    <property type="match status" value="1"/>
</dbReference>
<dbReference type="GO" id="GO:0005829">
    <property type="term" value="C:cytosol"/>
    <property type="evidence" value="ECO:0007669"/>
    <property type="project" value="TreeGrafter"/>
</dbReference>
<evidence type="ECO:0000313" key="8">
    <source>
        <dbReference type="Proteomes" id="UP000029500"/>
    </source>
</evidence>
<keyword evidence="1" id="KW-0805">Transcription regulation</keyword>
<evidence type="ECO:0000256" key="1">
    <source>
        <dbReference type="ARBA" id="ARBA00023015"/>
    </source>
</evidence>
<dbReference type="InterPro" id="IPR000595">
    <property type="entry name" value="cNMP-bd_dom"/>
</dbReference>
<dbReference type="GO" id="GO:0003677">
    <property type="term" value="F:DNA binding"/>
    <property type="evidence" value="ECO:0007669"/>
    <property type="project" value="UniProtKB-KW"/>
</dbReference>
<dbReference type="Gene3D" id="2.60.120.10">
    <property type="entry name" value="Jelly Rolls"/>
    <property type="match status" value="1"/>
</dbReference>
<dbReference type="InterPro" id="IPR050397">
    <property type="entry name" value="Env_Response_Regulators"/>
</dbReference>
<feature type="domain" description="Cyclic nucleotide-binding" evidence="5">
    <location>
        <begin position="13"/>
        <end position="136"/>
    </location>
</feature>
<accession>A0A089MCG2</accession>
<dbReference type="InterPro" id="IPR014710">
    <property type="entry name" value="RmlC-like_jellyroll"/>
</dbReference>
<organism evidence="7 8">
    <name type="scientific">Paenibacillus graminis</name>
    <dbReference type="NCBI Taxonomy" id="189425"/>
    <lineage>
        <taxon>Bacteria</taxon>
        <taxon>Bacillati</taxon>
        <taxon>Bacillota</taxon>
        <taxon>Bacilli</taxon>
        <taxon>Bacillales</taxon>
        <taxon>Paenibacillaceae</taxon>
        <taxon>Paenibacillus</taxon>
    </lineage>
</organism>
<dbReference type="KEGG" id="pgm:PGRAT_30945"/>
<dbReference type="GO" id="GO:0003700">
    <property type="term" value="F:DNA-binding transcription factor activity"/>
    <property type="evidence" value="ECO:0007669"/>
    <property type="project" value="TreeGrafter"/>
</dbReference>
<dbReference type="Pfam" id="PF00027">
    <property type="entry name" value="cNMP_binding"/>
    <property type="match status" value="1"/>
</dbReference>
<dbReference type="SUPFAM" id="SSF46785">
    <property type="entry name" value="Winged helix' DNA-binding domain"/>
    <property type="match status" value="1"/>
</dbReference>
<evidence type="ECO:0000259" key="5">
    <source>
        <dbReference type="PROSITE" id="PS50042"/>
    </source>
</evidence>
<dbReference type="SMART" id="SM00419">
    <property type="entry name" value="HTH_CRP"/>
    <property type="match status" value="1"/>
</dbReference>
<dbReference type="CDD" id="cd00038">
    <property type="entry name" value="CAP_ED"/>
    <property type="match status" value="1"/>
</dbReference>
<evidence type="ECO:0000259" key="6">
    <source>
        <dbReference type="PROSITE" id="PS51063"/>
    </source>
</evidence>